<organism evidence="1 2">
    <name type="scientific">Pedobacter agri</name>
    <dbReference type="NCBI Taxonomy" id="454586"/>
    <lineage>
        <taxon>Bacteria</taxon>
        <taxon>Pseudomonadati</taxon>
        <taxon>Bacteroidota</taxon>
        <taxon>Sphingobacteriia</taxon>
        <taxon>Sphingobacteriales</taxon>
        <taxon>Sphingobacteriaceae</taxon>
        <taxon>Pedobacter</taxon>
    </lineage>
</organism>
<name>A0A9X3DG20_9SPHI</name>
<evidence type="ECO:0000313" key="1">
    <source>
        <dbReference type="EMBL" id="MCX3266495.1"/>
    </source>
</evidence>
<accession>A0A9X3DG20</accession>
<proteinExistence type="predicted"/>
<reference evidence="1" key="1">
    <citation type="submission" date="2022-11" db="EMBL/GenBank/DDBJ databases">
        <authorList>
            <person name="Graham C."/>
            <person name="Newman J.D."/>
        </authorList>
    </citation>
    <scope>NUCLEOTIDE SEQUENCE</scope>
    <source>
        <strain evidence="1">DSM 19486</strain>
    </source>
</reference>
<dbReference type="RefSeq" id="WP_010599505.1">
    <property type="nucleotide sequence ID" value="NZ_JAPJUH010000005.1"/>
</dbReference>
<protein>
    <submittedName>
        <fullName evidence="1">Uncharacterized protein</fullName>
    </submittedName>
</protein>
<evidence type="ECO:0000313" key="2">
    <source>
        <dbReference type="Proteomes" id="UP001142592"/>
    </source>
</evidence>
<dbReference type="AlphaFoldDB" id="A0A9X3DG20"/>
<gene>
    <name evidence="1" type="ORF">OQZ29_17185</name>
</gene>
<sequence length="89" mass="10020">MYPNHELSVLRRRLLEKIGSTTLGPGDCSEISVQIFVKTGYYVSRSTIKRIFSTAPNLSDSSPFVKNAIGSFLGFDHWEALKQAIDREK</sequence>
<keyword evidence="2" id="KW-1185">Reference proteome</keyword>
<comment type="caution">
    <text evidence="1">The sequence shown here is derived from an EMBL/GenBank/DDBJ whole genome shotgun (WGS) entry which is preliminary data.</text>
</comment>
<dbReference type="Proteomes" id="UP001142592">
    <property type="component" value="Unassembled WGS sequence"/>
</dbReference>
<dbReference type="EMBL" id="JAPJUH010000005">
    <property type="protein sequence ID" value="MCX3266495.1"/>
    <property type="molecule type" value="Genomic_DNA"/>
</dbReference>